<keyword evidence="2" id="KW-1185">Reference proteome</keyword>
<comment type="caution">
    <text evidence="1">The sequence shown here is derived from an EMBL/GenBank/DDBJ whole genome shotgun (WGS) entry which is preliminary data.</text>
</comment>
<evidence type="ECO:0000313" key="2">
    <source>
        <dbReference type="Proteomes" id="UP001283361"/>
    </source>
</evidence>
<organism evidence="1 2">
    <name type="scientific">Elysia crispata</name>
    <name type="common">lettuce slug</name>
    <dbReference type="NCBI Taxonomy" id="231223"/>
    <lineage>
        <taxon>Eukaryota</taxon>
        <taxon>Metazoa</taxon>
        <taxon>Spiralia</taxon>
        <taxon>Lophotrochozoa</taxon>
        <taxon>Mollusca</taxon>
        <taxon>Gastropoda</taxon>
        <taxon>Heterobranchia</taxon>
        <taxon>Euthyneura</taxon>
        <taxon>Panpulmonata</taxon>
        <taxon>Sacoglossa</taxon>
        <taxon>Placobranchoidea</taxon>
        <taxon>Plakobranchidae</taxon>
        <taxon>Elysia</taxon>
    </lineage>
</organism>
<proteinExistence type="predicted"/>
<dbReference type="Proteomes" id="UP001283361">
    <property type="component" value="Unassembled WGS sequence"/>
</dbReference>
<sequence length="73" mass="8619">MIVFSTTIKWFFLNKAGCQARFRVCFERVLRNLFRVKKRPHGYLISVREEGQTPWLMNMSSARASDSKPFVPH</sequence>
<dbReference type="AlphaFoldDB" id="A0AAE1A227"/>
<evidence type="ECO:0000313" key="1">
    <source>
        <dbReference type="EMBL" id="KAK3779463.1"/>
    </source>
</evidence>
<name>A0AAE1A227_9GAST</name>
<dbReference type="EMBL" id="JAWDGP010002824">
    <property type="protein sequence ID" value="KAK3779463.1"/>
    <property type="molecule type" value="Genomic_DNA"/>
</dbReference>
<protein>
    <submittedName>
        <fullName evidence="1">Uncharacterized protein</fullName>
    </submittedName>
</protein>
<reference evidence="1" key="1">
    <citation type="journal article" date="2023" name="G3 (Bethesda)">
        <title>A reference genome for the long-term kleptoplast-retaining sea slug Elysia crispata morphotype clarki.</title>
        <authorList>
            <person name="Eastman K.E."/>
            <person name="Pendleton A.L."/>
            <person name="Shaikh M.A."/>
            <person name="Suttiyut T."/>
            <person name="Ogas R."/>
            <person name="Tomko P."/>
            <person name="Gavelis G."/>
            <person name="Widhalm J.R."/>
            <person name="Wisecaver J.H."/>
        </authorList>
    </citation>
    <scope>NUCLEOTIDE SEQUENCE</scope>
    <source>
        <strain evidence="1">ECLA1</strain>
    </source>
</reference>
<accession>A0AAE1A227</accession>
<gene>
    <name evidence="1" type="ORF">RRG08_045209</name>
</gene>